<feature type="chain" id="PRO_5043373363" evidence="2">
    <location>
        <begin position="20"/>
        <end position="272"/>
    </location>
</feature>
<dbReference type="Gene3D" id="3.90.280.10">
    <property type="entry name" value="PEBP-like"/>
    <property type="match status" value="1"/>
</dbReference>
<evidence type="ECO:0000256" key="2">
    <source>
        <dbReference type="SAM" id="SignalP"/>
    </source>
</evidence>
<feature type="signal peptide" evidence="2">
    <location>
        <begin position="1"/>
        <end position="19"/>
    </location>
</feature>
<evidence type="ECO:0000313" key="4">
    <source>
        <dbReference type="Proteomes" id="UP001362999"/>
    </source>
</evidence>
<dbReference type="PANTHER" id="PTHR11362">
    <property type="entry name" value="PHOSPHATIDYLETHANOLAMINE-BINDING PROTEIN"/>
    <property type="match status" value="1"/>
</dbReference>
<dbReference type="Proteomes" id="UP001362999">
    <property type="component" value="Unassembled WGS sequence"/>
</dbReference>
<protein>
    <submittedName>
        <fullName evidence="3">Nucleus protein</fullName>
    </submittedName>
</protein>
<comment type="caution">
    <text evidence="3">The sequence shown here is derived from an EMBL/GenBank/DDBJ whole genome shotgun (WGS) entry which is preliminary data.</text>
</comment>
<dbReference type="Pfam" id="PF01161">
    <property type="entry name" value="PBP"/>
    <property type="match status" value="1"/>
</dbReference>
<accession>A0AAW0AQ80</accession>
<organism evidence="3 4">
    <name type="scientific">Favolaschia claudopus</name>
    <dbReference type="NCBI Taxonomy" id="2862362"/>
    <lineage>
        <taxon>Eukaryota</taxon>
        <taxon>Fungi</taxon>
        <taxon>Dikarya</taxon>
        <taxon>Basidiomycota</taxon>
        <taxon>Agaricomycotina</taxon>
        <taxon>Agaricomycetes</taxon>
        <taxon>Agaricomycetidae</taxon>
        <taxon>Agaricales</taxon>
        <taxon>Marasmiineae</taxon>
        <taxon>Mycenaceae</taxon>
        <taxon>Favolaschia</taxon>
    </lineage>
</organism>
<feature type="region of interest" description="Disordered" evidence="1">
    <location>
        <begin position="226"/>
        <end position="246"/>
    </location>
</feature>
<dbReference type="SUPFAM" id="SSF49777">
    <property type="entry name" value="PEBP-like"/>
    <property type="match status" value="1"/>
</dbReference>
<dbReference type="InterPro" id="IPR008914">
    <property type="entry name" value="PEBP"/>
</dbReference>
<gene>
    <name evidence="3" type="ORF">R3P38DRAFT_2999211</name>
</gene>
<dbReference type="PANTHER" id="PTHR11362:SF140">
    <property type="entry name" value="PEBP-LIKE PROTEIN"/>
    <property type="match status" value="1"/>
</dbReference>
<keyword evidence="4" id="KW-1185">Reference proteome</keyword>
<evidence type="ECO:0000256" key="1">
    <source>
        <dbReference type="SAM" id="MobiDB-lite"/>
    </source>
</evidence>
<dbReference type="CDD" id="cd00866">
    <property type="entry name" value="PEBP_euk"/>
    <property type="match status" value="1"/>
</dbReference>
<keyword evidence="2" id="KW-0732">Signal</keyword>
<dbReference type="InterPro" id="IPR035810">
    <property type="entry name" value="PEBP_euk"/>
</dbReference>
<name>A0AAW0AQ80_9AGAR</name>
<proteinExistence type="predicted"/>
<evidence type="ECO:0000313" key="3">
    <source>
        <dbReference type="EMBL" id="KAK7015064.1"/>
    </source>
</evidence>
<dbReference type="AlphaFoldDB" id="A0AAW0AQ80"/>
<dbReference type="EMBL" id="JAWWNJ010000055">
    <property type="protein sequence ID" value="KAK7015064.1"/>
    <property type="molecule type" value="Genomic_DNA"/>
</dbReference>
<dbReference type="InterPro" id="IPR036610">
    <property type="entry name" value="PEBP-like_sf"/>
</dbReference>
<sequence length="272" mass="27284">MISVTLFSLALLLARSANAATQLDLEAIQAHFTQALIVPALIPTFDPTAVLSAAFSGAEASTGKHMDQKAVGPKPVVTVSSVQDSSLSGNFTIAMVDADVVGTDYGADGVNRHWLENGVTISDGSVSDTSANVITTYAGPGPASGSGPHRYVILLYAQPSTFSAPADLSAPVDGVHKFDLNAYVKDSGLGALVAANYFTVEVGTDSTSLPVTSAVITSTLASAQSSAGPSGSHSGSASASAPAPSNPPNNAVAVKIEMTVAVLAAGLSLVLL</sequence>
<reference evidence="3 4" key="1">
    <citation type="journal article" date="2024" name="J Genomics">
        <title>Draft genome sequencing and assembly of Favolaschia claudopus CIRM-BRFM 2984 isolated from oak limbs.</title>
        <authorList>
            <person name="Navarro D."/>
            <person name="Drula E."/>
            <person name="Chaduli D."/>
            <person name="Cazenave R."/>
            <person name="Ahrendt S."/>
            <person name="Wang J."/>
            <person name="Lipzen A."/>
            <person name="Daum C."/>
            <person name="Barry K."/>
            <person name="Grigoriev I.V."/>
            <person name="Favel A."/>
            <person name="Rosso M.N."/>
            <person name="Martin F."/>
        </authorList>
    </citation>
    <scope>NUCLEOTIDE SEQUENCE [LARGE SCALE GENOMIC DNA]</scope>
    <source>
        <strain evidence="3 4">CIRM-BRFM 2984</strain>
    </source>
</reference>